<dbReference type="HOGENOM" id="CLU_2512779_0_0_1"/>
<dbReference type="EMBL" id="KL142381">
    <property type="protein sequence ID" value="KDR75011.1"/>
    <property type="molecule type" value="Genomic_DNA"/>
</dbReference>
<keyword evidence="1" id="KW-0812">Transmembrane</keyword>
<reference evidence="3" key="1">
    <citation type="journal article" date="2014" name="Proc. Natl. Acad. Sci. U.S.A.">
        <title>Extensive sampling of basidiomycete genomes demonstrates inadequacy of the white-rot/brown-rot paradigm for wood decay fungi.</title>
        <authorList>
            <person name="Riley R."/>
            <person name="Salamov A.A."/>
            <person name="Brown D.W."/>
            <person name="Nagy L.G."/>
            <person name="Floudas D."/>
            <person name="Held B.W."/>
            <person name="Levasseur A."/>
            <person name="Lombard V."/>
            <person name="Morin E."/>
            <person name="Otillar R."/>
            <person name="Lindquist E.A."/>
            <person name="Sun H."/>
            <person name="LaButti K.M."/>
            <person name="Schmutz J."/>
            <person name="Jabbour D."/>
            <person name="Luo H."/>
            <person name="Baker S.E."/>
            <person name="Pisabarro A.G."/>
            <person name="Walton J.D."/>
            <person name="Blanchette R.A."/>
            <person name="Henrissat B."/>
            <person name="Martin F."/>
            <person name="Cullen D."/>
            <person name="Hibbett D.S."/>
            <person name="Grigoriev I.V."/>
        </authorList>
    </citation>
    <scope>NUCLEOTIDE SEQUENCE [LARGE SCALE GENOMIC DNA]</scope>
    <source>
        <strain evidence="3">CBS 339.88</strain>
    </source>
</reference>
<evidence type="ECO:0000313" key="2">
    <source>
        <dbReference type="EMBL" id="KDR75011.1"/>
    </source>
</evidence>
<dbReference type="AlphaFoldDB" id="A0A067SVW5"/>
<keyword evidence="1" id="KW-1133">Transmembrane helix</keyword>
<name>A0A067SVW5_GALM3</name>
<gene>
    <name evidence="2" type="ORF">GALMADRAFT_248851</name>
</gene>
<feature type="transmembrane region" description="Helical" evidence="1">
    <location>
        <begin position="54"/>
        <end position="73"/>
    </location>
</feature>
<proteinExistence type="predicted"/>
<evidence type="ECO:0000256" key="1">
    <source>
        <dbReference type="SAM" id="Phobius"/>
    </source>
</evidence>
<accession>A0A067SVW5</accession>
<protein>
    <submittedName>
        <fullName evidence="2">Uncharacterized protein</fullName>
    </submittedName>
</protein>
<evidence type="ECO:0000313" key="3">
    <source>
        <dbReference type="Proteomes" id="UP000027222"/>
    </source>
</evidence>
<organism evidence="2 3">
    <name type="scientific">Galerina marginata (strain CBS 339.88)</name>
    <dbReference type="NCBI Taxonomy" id="685588"/>
    <lineage>
        <taxon>Eukaryota</taxon>
        <taxon>Fungi</taxon>
        <taxon>Dikarya</taxon>
        <taxon>Basidiomycota</taxon>
        <taxon>Agaricomycotina</taxon>
        <taxon>Agaricomycetes</taxon>
        <taxon>Agaricomycetidae</taxon>
        <taxon>Agaricales</taxon>
        <taxon>Agaricineae</taxon>
        <taxon>Strophariaceae</taxon>
        <taxon>Galerina</taxon>
    </lineage>
</organism>
<sequence>MGAEYMDSDMMISTVIKGSLTELRGPIYTCSRESMSMKPLHHILDENVEESSTLLLILSYTLMPSSAVYNRVLNGNRMTKDRKAL</sequence>
<keyword evidence="1" id="KW-0472">Membrane</keyword>
<dbReference type="Proteomes" id="UP000027222">
    <property type="component" value="Unassembled WGS sequence"/>
</dbReference>
<keyword evidence="3" id="KW-1185">Reference proteome</keyword>